<dbReference type="RefSeq" id="WP_406794168.1">
    <property type="nucleotide sequence ID" value="NZ_JBJHZX010000045.1"/>
</dbReference>
<name>A0ABW8SQ57_9CLOT</name>
<gene>
    <name evidence="2" type="primary">traD</name>
    <name evidence="2" type="ORF">ACJDU8_21195</name>
</gene>
<comment type="caution">
    <text evidence="2">The sequence shown here is derived from an EMBL/GenBank/DDBJ whole genome shotgun (WGS) entry which is preliminary data.</text>
</comment>
<reference evidence="2 3" key="1">
    <citation type="submission" date="2024-11" db="EMBL/GenBank/DDBJ databases">
        <authorList>
            <person name="Heng Y.C."/>
            <person name="Lim A.C.H."/>
            <person name="Lee J.K.Y."/>
            <person name="Kittelmann S."/>
        </authorList>
    </citation>
    <scope>NUCLEOTIDE SEQUENCE [LARGE SCALE GENOMIC DNA]</scope>
    <source>
        <strain evidence="2 3">WILCCON 0269</strain>
    </source>
</reference>
<evidence type="ECO:0000256" key="1">
    <source>
        <dbReference type="SAM" id="Coils"/>
    </source>
</evidence>
<evidence type="ECO:0000313" key="3">
    <source>
        <dbReference type="Proteomes" id="UP001623660"/>
    </source>
</evidence>
<evidence type="ECO:0000313" key="2">
    <source>
        <dbReference type="EMBL" id="MFL0198059.1"/>
    </source>
</evidence>
<dbReference type="EMBL" id="JBJHZX010000045">
    <property type="protein sequence ID" value="MFL0198059.1"/>
    <property type="molecule type" value="Genomic_DNA"/>
</dbReference>
<sequence>MNNIDKLDLKIKLLEEKKKALGKKLDYEERKKRTRRLIQTGALVEKYFNIEHLSMEDREELFNIFADYIKSHAPEKYNLKEIKNKT</sequence>
<accession>A0ABW8SQ57</accession>
<dbReference type="Pfam" id="PF06412">
    <property type="entry name" value="TraD"/>
    <property type="match status" value="1"/>
</dbReference>
<dbReference type="Proteomes" id="UP001623660">
    <property type="component" value="Unassembled WGS sequence"/>
</dbReference>
<keyword evidence="1" id="KW-0175">Coiled coil</keyword>
<protein>
    <submittedName>
        <fullName evidence="2">Conjugal transfer protein TraD</fullName>
    </submittedName>
</protein>
<dbReference type="InterPro" id="IPR009444">
    <property type="entry name" value="Conjugal_tfr_TraD_a-type"/>
</dbReference>
<feature type="coiled-coil region" evidence="1">
    <location>
        <begin position="4"/>
        <end position="31"/>
    </location>
</feature>
<keyword evidence="3" id="KW-1185">Reference proteome</keyword>
<proteinExistence type="predicted"/>
<organism evidence="2 3">
    <name type="scientific">Candidatus Clostridium eludens</name>
    <dbReference type="NCBI Taxonomy" id="3381663"/>
    <lineage>
        <taxon>Bacteria</taxon>
        <taxon>Bacillati</taxon>
        <taxon>Bacillota</taxon>
        <taxon>Clostridia</taxon>
        <taxon>Eubacteriales</taxon>
        <taxon>Clostridiaceae</taxon>
        <taxon>Clostridium</taxon>
    </lineage>
</organism>